<organism evidence="1 2">
    <name type="scientific">Mycena alexandri</name>
    <dbReference type="NCBI Taxonomy" id="1745969"/>
    <lineage>
        <taxon>Eukaryota</taxon>
        <taxon>Fungi</taxon>
        <taxon>Dikarya</taxon>
        <taxon>Basidiomycota</taxon>
        <taxon>Agaricomycotina</taxon>
        <taxon>Agaricomycetes</taxon>
        <taxon>Agaricomycetidae</taxon>
        <taxon>Agaricales</taxon>
        <taxon>Marasmiineae</taxon>
        <taxon>Mycenaceae</taxon>
        <taxon>Mycena</taxon>
    </lineage>
</organism>
<dbReference type="EMBL" id="JARJCM010000034">
    <property type="protein sequence ID" value="KAJ7038059.1"/>
    <property type="molecule type" value="Genomic_DNA"/>
</dbReference>
<protein>
    <submittedName>
        <fullName evidence="1">Uncharacterized protein</fullName>
    </submittedName>
</protein>
<accession>A0AAD6T1M7</accession>
<dbReference type="AlphaFoldDB" id="A0AAD6T1M7"/>
<reference evidence="1" key="1">
    <citation type="submission" date="2023-03" db="EMBL/GenBank/DDBJ databases">
        <title>Massive genome expansion in bonnet fungi (Mycena s.s.) driven by repeated elements and novel gene families across ecological guilds.</title>
        <authorList>
            <consortium name="Lawrence Berkeley National Laboratory"/>
            <person name="Harder C.B."/>
            <person name="Miyauchi S."/>
            <person name="Viragh M."/>
            <person name="Kuo A."/>
            <person name="Thoen E."/>
            <person name="Andreopoulos B."/>
            <person name="Lu D."/>
            <person name="Skrede I."/>
            <person name="Drula E."/>
            <person name="Henrissat B."/>
            <person name="Morin E."/>
            <person name="Kohler A."/>
            <person name="Barry K."/>
            <person name="LaButti K."/>
            <person name="Morin E."/>
            <person name="Salamov A."/>
            <person name="Lipzen A."/>
            <person name="Mereny Z."/>
            <person name="Hegedus B."/>
            <person name="Baldrian P."/>
            <person name="Stursova M."/>
            <person name="Weitz H."/>
            <person name="Taylor A."/>
            <person name="Grigoriev I.V."/>
            <person name="Nagy L.G."/>
            <person name="Martin F."/>
            <person name="Kauserud H."/>
        </authorList>
    </citation>
    <scope>NUCLEOTIDE SEQUENCE</scope>
    <source>
        <strain evidence="1">CBHHK200</strain>
    </source>
</reference>
<proteinExistence type="predicted"/>
<evidence type="ECO:0000313" key="1">
    <source>
        <dbReference type="EMBL" id="KAJ7038059.1"/>
    </source>
</evidence>
<sequence>MPRRSNATEVRIKDITARLTPALTLLSEVGNTFGTPFIQPIVKTAEALIAGIKVWCPRKQSSKRLIKEHRITLQKIYTFIGIQQDGNKIKQFFRQSEVNGLLKDCYVGLVQAMEVFKIQMGRTVLNDIVAVLALTGSDAGDRSRRAASVI</sequence>
<comment type="caution">
    <text evidence="1">The sequence shown here is derived from an EMBL/GenBank/DDBJ whole genome shotgun (WGS) entry which is preliminary data.</text>
</comment>
<name>A0AAD6T1M7_9AGAR</name>
<evidence type="ECO:0000313" key="2">
    <source>
        <dbReference type="Proteomes" id="UP001218188"/>
    </source>
</evidence>
<gene>
    <name evidence="1" type="ORF">C8F04DRAFT_1328104</name>
</gene>
<keyword evidence="2" id="KW-1185">Reference proteome</keyword>
<dbReference type="Proteomes" id="UP001218188">
    <property type="component" value="Unassembled WGS sequence"/>
</dbReference>